<evidence type="ECO:0000313" key="1">
    <source>
        <dbReference type="EMBL" id="MDB0574071.1"/>
    </source>
</evidence>
<accession>A0AAW5ZWD6</accession>
<dbReference type="Proteomes" id="UP001144050">
    <property type="component" value="Unassembled WGS sequence"/>
</dbReference>
<reference evidence="1" key="1">
    <citation type="submission" date="2021-09" db="EMBL/GenBank/DDBJ databases">
        <title>Genomic analysis of Ralstonia spp.</title>
        <authorList>
            <person name="Aburjaile F."/>
            <person name="Ariute J.C."/>
            <person name="Pais A.K.L."/>
            <person name="Albuquerque G.M.R."/>
            <person name="Silva A.M.F."/>
            <person name="Brenig B."/>
            <person name="Azevedo V."/>
            <person name="Matiuzzi M."/>
            <person name="Ramos R."/>
            <person name="Goes-Neto A."/>
            <person name="Soares S."/>
            <person name="Iseppon A.M.B."/>
            <person name="Souza E."/>
            <person name="Gama M."/>
        </authorList>
    </citation>
    <scope>NUCLEOTIDE SEQUENCE</scope>
    <source>
        <strain evidence="1">CCRMRs91</strain>
    </source>
</reference>
<dbReference type="RefSeq" id="WP_271657480.1">
    <property type="nucleotide sequence ID" value="NZ_JAIVFG010000120.1"/>
</dbReference>
<proteinExistence type="predicted"/>
<name>A0AAW5ZWD6_RALSL</name>
<sequence length="74" mass="7587">MAAAVFGVLAMVSAIAFAFTGGYFVAIRCPAVALAAMAAVSFIGTALENYPVAITNLANQADIKTFWCSLPAVN</sequence>
<gene>
    <name evidence="1" type="ORF">LBW59_25435</name>
</gene>
<comment type="caution">
    <text evidence="1">The sequence shown here is derived from an EMBL/GenBank/DDBJ whole genome shotgun (WGS) entry which is preliminary data.</text>
</comment>
<dbReference type="EMBL" id="JAIVFG010000120">
    <property type="protein sequence ID" value="MDB0574071.1"/>
    <property type="molecule type" value="Genomic_DNA"/>
</dbReference>
<protein>
    <recommendedName>
        <fullName evidence="3">Transmembrane protein</fullName>
    </recommendedName>
</protein>
<organism evidence="1 2">
    <name type="scientific">Ralstonia solanacearum</name>
    <name type="common">Pseudomonas solanacearum</name>
    <dbReference type="NCBI Taxonomy" id="305"/>
    <lineage>
        <taxon>Bacteria</taxon>
        <taxon>Pseudomonadati</taxon>
        <taxon>Pseudomonadota</taxon>
        <taxon>Betaproteobacteria</taxon>
        <taxon>Burkholderiales</taxon>
        <taxon>Burkholderiaceae</taxon>
        <taxon>Ralstonia</taxon>
        <taxon>Ralstonia solanacearum species complex</taxon>
    </lineage>
</organism>
<evidence type="ECO:0000313" key="2">
    <source>
        <dbReference type="Proteomes" id="UP001144050"/>
    </source>
</evidence>
<evidence type="ECO:0008006" key="3">
    <source>
        <dbReference type="Google" id="ProtNLM"/>
    </source>
</evidence>
<dbReference type="AlphaFoldDB" id="A0AAW5ZWD6"/>